<protein>
    <recommendedName>
        <fullName evidence="2">MULE transposase domain-containing protein</fullName>
    </recommendedName>
</protein>
<dbReference type="PANTHER" id="PTHR31973">
    <property type="entry name" value="POLYPROTEIN, PUTATIVE-RELATED"/>
    <property type="match status" value="1"/>
</dbReference>
<evidence type="ECO:0000313" key="4">
    <source>
        <dbReference type="Proteomes" id="UP001604336"/>
    </source>
</evidence>
<gene>
    <name evidence="3" type="ORF">Adt_11830</name>
</gene>
<evidence type="ECO:0000256" key="1">
    <source>
        <dbReference type="SAM" id="MobiDB-lite"/>
    </source>
</evidence>
<evidence type="ECO:0000313" key="3">
    <source>
        <dbReference type="EMBL" id="KAL2526776.1"/>
    </source>
</evidence>
<name>A0ABD1UP88_9LAMI</name>
<dbReference type="InterPro" id="IPR018289">
    <property type="entry name" value="MULE_transposase_dom"/>
</dbReference>
<keyword evidence="4" id="KW-1185">Reference proteome</keyword>
<dbReference type="PANTHER" id="PTHR31973:SF191">
    <property type="entry name" value="OS05G0489400 PROTEIN"/>
    <property type="match status" value="1"/>
</dbReference>
<organism evidence="3 4">
    <name type="scientific">Abeliophyllum distichum</name>
    <dbReference type="NCBI Taxonomy" id="126358"/>
    <lineage>
        <taxon>Eukaryota</taxon>
        <taxon>Viridiplantae</taxon>
        <taxon>Streptophyta</taxon>
        <taxon>Embryophyta</taxon>
        <taxon>Tracheophyta</taxon>
        <taxon>Spermatophyta</taxon>
        <taxon>Magnoliopsida</taxon>
        <taxon>eudicotyledons</taxon>
        <taxon>Gunneridae</taxon>
        <taxon>Pentapetalae</taxon>
        <taxon>asterids</taxon>
        <taxon>lamiids</taxon>
        <taxon>Lamiales</taxon>
        <taxon>Oleaceae</taxon>
        <taxon>Forsythieae</taxon>
        <taxon>Abeliophyllum</taxon>
    </lineage>
</organism>
<reference evidence="4" key="1">
    <citation type="submission" date="2024-07" db="EMBL/GenBank/DDBJ databases">
        <title>Two chromosome-level genome assemblies of Korean endemic species Abeliophyllum distichum and Forsythia ovata (Oleaceae).</title>
        <authorList>
            <person name="Jang H."/>
        </authorList>
    </citation>
    <scope>NUCLEOTIDE SEQUENCE [LARGE SCALE GENOMIC DNA]</scope>
</reference>
<proteinExistence type="predicted"/>
<dbReference type="AlphaFoldDB" id="A0ABD1UP88"/>
<dbReference type="EMBL" id="JBFOLK010000003">
    <property type="protein sequence ID" value="KAL2526776.1"/>
    <property type="molecule type" value="Genomic_DNA"/>
</dbReference>
<feature type="domain" description="MULE transposase" evidence="2">
    <location>
        <begin position="194"/>
        <end position="289"/>
    </location>
</feature>
<feature type="region of interest" description="Disordered" evidence="1">
    <location>
        <begin position="88"/>
        <end position="108"/>
    </location>
</feature>
<comment type="caution">
    <text evidence="3">The sequence shown here is derived from an EMBL/GenBank/DDBJ whole genome shotgun (WGS) entry which is preliminary data.</text>
</comment>
<evidence type="ECO:0000259" key="2">
    <source>
        <dbReference type="Pfam" id="PF10551"/>
    </source>
</evidence>
<sequence>MADKGDPHPQIIEIDHVVDEALLGTTEHGPHQETEEVEVEVPGVTFNNSEDDVNDDDFVYDNNVEERIAVGLNLDSVVEKKHADAIGEDSDFDHSYNPTAEELNTDYSSDEDNNDLRINIVHQTAWRARRFARILIESSDEHQFGLLWSYAAELLRTNPGSTCRIAVHEDKFQGIYVCLDVCKKGFLSGCRQLVRLDGCFLKGSFGGQMLVAVTLDANDCIYPLAFAIVEREQTSSWRWFMRNLGGDLRIVNCNEWTFMSDRQKGLLNVIEEMYPQAEHRLCVSHMYTNFFRSEFRGLALKEILWKATKSTTVADYMFWMSEMEKQSKPAYEWLLKRDPKEWSKSHFLTKVKSDILLNNMCECFNKVVLEDGEK</sequence>
<dbReference type="Pfam" id="PF10551">
    <property type="entry name" value="MULE"/>
    <property type="match status" value="1"/>
</dbReference>
<dbReference type="Proteomes" id="UP001604336">
    <property type="component" value="Unassembled WGS sequence"/>
</dbReference>
<accession>A0ABD1UP88</accession>